<evidence type="ECO:0000313" key="2">
    <source>
        <dbReference type="EMBL" id="WOV83914.1"/>
    </source>
</evidence>
<keyword evidence="3" id="KW-1185">Reference proteome</keyword>
<dbReference type="EMBL" id="CP116341">
    <property type="protein sequence ID" value="WOV83914.1"/>
    <property type="molecule type" value="Genomic_DNA"/>
</dbReference>
<gene>
    <name evidence="2" type="ORF">PGH26_13675</name>
</gene>
<dbReference type="Pfam" id="PF06048">
    <property type="entry name" value="DUF927"/>
    <property type="match status" value="1"/>
</dbReference>
<dbReference type="Proteomes" id="UP001303532">
    <property type="component" value="Chromosome"/>
</dbReference>
<proteinExistence type="predicted"/>
<sequence length="567" mass="64290">MKRQPTSNIIALSEKKKSPSSQLYTHASGKEFKLPSGFEVQNNNLYILVEKGSGENKEIVPKYLCRQVPLITKSFSNIERSQLYYELSWKADGRLHEEVVTAGFVSTRKDIISLSDYSLAVNDVNARDLINFFDRLLMINDIPREKMVERLGHIEGGFIHPLYSKEVQILPADGGEKQMLEAFESSGTIEGWINGVLKPVEAHPKALLILLASFASVLLKDLNLGPFVIDLSGATSKGKTTVLKTAATVWGTDHLVSEWNGTAVSFERKAAFLNSFPLMLDDSMKADEKQLQRFVYNFSGGRSKGRGSVTGSQREFTWNNLMLSTGEVPLTEYAERAGGAAARILPVKGLPFKDADYEFFDELYEAMEHNHGEIGLEFIKQWEERKHELLPKYKEYNSMFQKKARGNEVVSRIARHYAAIYFAGTLVMDFFDAPIDLGWLEVMFNEIMDENKAVDKPMQMLEAVLTDLDSSRESIAIDNRVFHDLKAIYKDQTLYLLPSYLKEFLKTEQSSIRSEWLRREISISGLEKGKKTDSRTLRHKGSVHRVVAIHPHVVEELGFDFNVNNHV</sequence>
<protein>
    <submittedName>
        <fullName evidence="2">DUF927 domain-containing protein</fullName>
    </submittedName>
</protein>
<feature type="domain" description="DUF927" evidence="1">
    <location>
        <begin position="39"/>
        <end position="315"/>
    </location>
</feature>
<name>A0ABZ0KYD1_9BACL</name>
<accession>A0ABZ0KYD1</accession>
<evidence type="ECO:0000313" key="3">
    <source>
        <dbReference type="Proteomes" id="UP001303532"/>
    </source>
</evidence>
<reference evidence="2 3" key="1">
    <citation type="submission" date="2023-01" db="EMBL/GenBank/DDBJ databases">
        <title>Sporosarcina sp. nov., isolated from Korean tranditional fermented seafood 'Jeotgal'.</title>
        <authorList>
            <person name="Yang A.-I."/>
        </authorList>
    </citation>
    <scope>NUCLEOTIDE SEQUENCE [LARGE SCALE GENOMIC DNA]</scope>
    <source>
        <strain evidence="2 3">B2O-1</strain>
    </source>
</reference>
<organism evidence="2 3">
    <name type="scientific">Sporosarcina jeotgali</name>
    <dbReference type="NCBI Taxonomy" id="3020056"/>
    <lineage>
        <taxon>Bacteria</taxon>
        <taxon>Bacillati</taxon>
        <taxon>Bacillota</taxon>
        <taxon>Bacilli</taxon>
        <taxon>Bacillales</taxon>
        <taxon>Caryophanaceae</taxon>
        <taxon>Sporosarcina</taxon>
    </lineage>
</organism>
<dbReference type="InterPro" id="IPR009270">
    <property type="entry name" value="DUF927"/>
</dbReference>
<evidence type="ECO:0000259" key="1">
    <source>
        <dbReference type="Pfam" id="PF06048"/>
    </source>
</evidence>
<dbReference type="RefSeq" id="WP_323691602.1">
    <property type="nucleotide sequence ID" value="NZ_CP116341.1"/>
</dbReference>